<dbReference type="EnsemblPlants" id="Kaladp0011s0024.1.v1.1">
    <property type="protein sequence ID" value="Kaladp0011s0024.1.v1.1.CDS.1"/>
    <property type="gene ID" value="Kaladp0011s0024.v1.1"/>
</dbReference>
<dbReference type="GO" id="GO:0005886">
    <property type="term" value="C:plasma membrane"/>
    <property type="evidence" value="ECO:0007669"/>
    <property type="project" value="TreeGrafter"/>
</dbReference>
<accession>A0A7N0RFH6</accession>
<dbReference type="GO" id="GO:0098542">
    <property type="term" value="P:defense response to other organism"/>
    <property type="evidence" value="ECO:0007669"/>
    <property type="project" value="InterPro"/>
</dbReference>
<dbReference type="OMA" id="KECKFEY"/>
<keyword evidence="3" id="KW-0812">Transmembrane</keyword>
<name>A0A7N0RFH6_KALFE</name>
<dbReference type="PANTHER" id="PTHR31415">
    <property type="entry name" value="OS05G0367900 PROTEIN"/>
    <property type="match status" value="1"/>
</dbReference>
<feature type="transmembrane region" description="Helical" evidence="3">
    <location>
        <begin position="20"/>
        <end position="42"/>
    </location>
</feature>
<evidence type="ECO:0000313" key="4">
    <source>
        <dbReference type="EnsemblPlants" id="Kaladp0011s0024.1.v1.1.CDS.1"/>
    </source>
</evidence>
<dbReference type="Gramene" id="Kaladp0011s0024.1.v1.1">
    <property type="protein sequence ID" value="Kaladp0011s0024.1.v1.1.CDS.1"/>
    <property type="gene ID" value="Kaladp0011s0024.v1.1"/>
</dbReference>
<dbReference type="GO" id="GO:0009506">
    <property type="term" value="C:plasmodesma"/>
    <property type="evidence" value="ECO:0007669"/>
    <property type="project" value="TreeGrafter"/>
</dbReference>
<dbReference type="AlphaFoldDB" id="A0A7N0RFH6"/>
<proteinExistence type="predicted"/>
<evidence type="ECO:0000256" key="3">
    <source>
        <dbReference type="SAM" id="Phobius"/>
    </source>
</evidence>
<organism evidence="4 5">
    <name type="scientific">Kalanchoe fedtschenkoi</name>
    <name type="common">Lavender scallops</name>
    <name type="synonym">South American air plant</name>
    <dbReference type="NCBI Taxonomy" id="63787"/>
    <lineage>
        <taxon>Eukaryota</taxon>
        <taxon>Viridiplantae</taxon>
        <taxon>Streptophyta</taxon>
        <taxon>Embryophyta</taxon>
        <taxon>Tracheophyta</taxon>
        <taxon>Spermatophyta</taxon>
        <taxon>Magnoliopsida</taxon>
        <taxon>eudicotyledons</taxon>
        <taxon>Gunneridae</taxon>
        <taxon>Pentapetalae</taxon>
        <taxon>Saxifragales</taxon>
        <taxon>Crassulaceae</taxon>
        <taxon>Kalanchoe</taxon>
    </lineage>
</organism>
<protein>
    <recommendedName>
        <fullName evidence="6">Late embryogenesis abundant protein LEA-2 subgroup domain-containing protein</fullName>
    </recommendedName>
</protein>
<keyword evidence="2 3" id="KW-0472">Membrane</keyword>
<dbReference type="PANTHER" id="PTHR31415:SF166">
    <property type="entry name" value="LATE EMBRYOGENESIS ABUNDANT (LEA) HYDROXYPROLINE-RICH GLYCOPROTEIN FAMILY"/>
    <property type="match status" value="1"/>
</dbReference>
<evidence type="ECO:0000256" key="1">
    <source>
        <dbReference type="ARBA" id="ARBA00004370"/>
    </source>
</evidence>
<reference evidence="4" key="1">
    <citation type="submission" date="2021-01" db="UniProtKB">
        <authorList>
            <consortium name="EnsemblPlants"/>
        </authorList>
    </citation>
    <scope>IDENTIFICATION</scope>
</reference>
<evidence type="ECO:0000256" key="2">
    <source>
        <dbReference type="ARBA" id="ARBA00023136"/>
    </source>
</evidence>
<evidence type="ECO:0008006" key="6">
    <source>
        <dbReference type="Google" id="ProtNLM"/>
    </source>
</evidence>
<dbReference type="Proteomes" id="UP000594263">
    <property type="component" value="Unplaced"/>
</dbReference>
<comment type="subcellular location">
    <subcellularLocation>
        <location evidence="1">Membrane</location>
    </subcellularLocation>
</comment>
<keyword evidence="5" id="KW-1185">Reference proteome</keyword>
<dbReference type="InterPro" id="IPR044839">
    <property type="entry name" value="NDR1-like"/>
</dbReference>
<sequence length="216" mass="23799">MSEKYCDEHDDDSGSFRKKLCSFLGVLLLLILLTIFLVWAILRPSKPRVVLQDATIYSFSLASSPAGPNYLNATIQVTVACRNSNDRIGILYQRLDVVALYKHQQITLPTALPTGYQSPNDDVVWSPFLFSVNSPMAPYLAAQLRQEQAMQMVMLQINMNGRIKWKVGAWMSGVYHLYVNCPAYIAFGSGRAGAAVGQGMKLELASKCDVDVGLGG</sequence>
<evidence type="ECO:0000313" key="5">
    <source>
        <dbReference type="Proteomes" id="UP000594263"/>
    </source>
</evidence>
<keyword evidence="3" id="KW-1133">Transmembrane helix</keyword>